<evidence type="ECO:0000256" key="2">
    <source>
        <dbReference type="ARBA" id="ARBA00061659"/>
    </source>
</evidence>
<dbReference type="Gene3D" id="1.25.40.10">
    <property type="entry name" value="Tetratricopeptide repeat domain"/>
    <property type="match status" value="4"/>
</dbReference>
<dbReference type="PANTHER" id="PTHR47926:SF467">
    <property type="entry name" value="REPEAT-CONTAINING PROTEIN, PUTATIVE-RELATED"/>
    <property type="match status" value="1"/>
</dbReference>
<dbReference type="InterPro" id="IPR046848">
    <property type="entry name" value="E_motif"/>
</dbReference>
<feature type="repeat" description="PPR" evidence="3">
    <location>
        <begin position="374"/>
        <end position="408"/>
    </location>
</feature>
<dbReference type="PANTHER" id="PTHR47926">
    <property type="entry name" value="PENTATRICOPEPTIDE REPEAT-CONTAINING PROTEIN"/>
    <property type="match status" value="1"/>
</dbReference>
<evidence type="ECO:0000256" key="1">
    <source>
        <dbReference type="ARBA" id="ARBA00022737"/>
    </source>
</evidence>
<feature type="repeat" description="PPR" evidence="3">
    <location>
        <begin position="179"/>
        <end position="209"/>
    </location>
</feature>
<dbReference type="GO" id="GO:0009451">
    <property type="term" value="P:RNA modification"/>
    <property type="evidence" value="ECO:0007669"/>
    <property type="project" value="InterPro"/>
</dbReference>
<dbReference type="NCBIfam" id="TIGR00756">
    <property type="entry name" value="PPR"/>
    <property type="match status" value="6"/>
</dbReference>
<sequence length="664" mass="74196">MSFPSCLPKSRTSDTYISISSVLKSCKTTRNLEQIHAQIIQKGAEQDNYLITQFVCLCNSFFNIRYATTIFNRVSQPNIYLWNSVIKGYCQNSTVVATISIFNRMKRSEVVPDKFTFPSLIKACSNQSAIREGQAIHGSTLRYGTETDIFVRTSLIDLYGKCRHIGCARKIFDGMSMRNEVSWTAMIAGYTNSGDMEAARKLFDEMSCRNLATWNAMVSGYAKFGDLKNARKLFDEMPDRNVVSFTSLIDGYAKAGDMASARFLFEQSPDRDIVSWSALISGYVQNGQPNEAVKIFLEMGVRNVRPDEFVIVSLMSACSQVGSLDLAKWVDSYVTRNFIDHRRVHVASALIDMNAKCGNMERATSLFEEMPKRDLISYCSMIQGLSIHGREAQAVRLFSRMLEEGLTPDDVAFTVILTTCSHAGLVEEGCHYFNSMKNDYSIAPSPDHYACMVNLLGRSGQLQAAYDLIKSMPVEPHAGAWGALLGACRLHCDIELGEVVAGQLFELEPHNAGNYVLLSNIYAAANSSVIARWDIWTLVDNPEHGDYSLTMGIITQSNFATWDEKTGIVTSRRADRHFEEEVPPFENKHGLWWPCMVAPTKIIAGLDLCHLAIDEADHDKVGDFKVKALEAVDRAIVQFARVLWQADSTGNFRCSVTGEITLLR</sequence>
<comment type="caution">
    <text evidence="4">The sequence shown here is derived from an EMBL/GenBank/DDBJ whole genome shotgun (WGS) entry which is preliminary data.</text>
</comment>
<feature type="repeat" description="PPR" evidence="3">
    <location>
        <begin position="78"/>
        <end position="112"/>
    </location>
</feature>
<dbReference type="FunFam" id="1.25.40.10:FF:001156">
    <property type="entry name" value="Pentatricopeptide repeat-containing protein At5g61800"/>
    <property type="match status" value="1"/>
</dbReference>
<feature type="repeat" description="PPR" evidence="3">
    <location>
        <begin position="272"/>
        <end position="306"/>
    </location>
</feature>
<dbReference type="Pfam" id="PF20431">
    <property type="entry name" value="E_motif"/>
    <property type="match status" value="1"/>
</dbReference>
<evidence type="ECO:0000256" key="3">
    <source>
        <dbReference type="PROSITE-ProRule" id="PRU00708"/>
    </source>
</evidence>
<dbReference type="OMA" id="WVDSYVS"/>
<evidence type="ECO:0000313" key="5">
    <source>
        <dbReference type="Proteomes" id="UP000655225"/>
    </source>
</evidence>
<keyword evidence="1" id="KW-0677">Repeat</keyword>
<name>A0A835DKV3_TETSI</name>
<dbReference type="InterPro" id="IPR011990">
    <property type="entry name" value="TPR-like_helical_dom_sf"/>
</dbReference>
<reference evidence="4 5" key="1">
    <citation type="submission" date="2020-04" db="EMBL/GenBank/DDBJ databases">
        <title>Plant Genome Project.</title>
        <authorList>
            <person name="Zhang R.-G."/>
        </authorList>
    </citation>
    <scope>NUCLEOTIDE SEQUENCE [LARGE SCALE GENOMIC DNA]</scope>
    <source>
        <strain evidence="4">YNK0</strain>
        <tissue evidence="4">Leaf</tissue>
    </source>
</reference>
<dbReference type="OrthoDB" id="185373at2759"/>
<dbReference type="Pfam" id="PF01535">
    <property type="entry name" value="PPR"/>
    <property type="match status" value="4"/>
</dbReference>
<dbReference type="EMBL" id="JABCRI010000004">
    <property type="protein sequence ID" value="KAF8407883.1"/>
    <property type="molecule type" value="Genomic_DNA"/>
</dbReference>
<dbReference type="InterPro" id="IPR046960">
    <property type="entry name" value="PPR_At4g14850-like_plant"/>
</dbReference>
<keyword evidence="5" id="KW-1185">Reference proteome</keyword>
<dbReference type="AlphaFoldDB" id="A0A835DKV3"/>
<dbReference type="FunFam" id="1.25.40.10:FF:000334">
    <property type="entry name" value="Pentatricopeptide repeat-containing protein"/>
    <property type="match status" value="1"/>
</dbReference>
<evidence type="ECO:0000313" key="4">
    <source>
        <dbReference type="EMBL" id="KAF8407883.1"/>
    </source>
</evidence>
<dbReference type="FunFam" id="1.25.40.10:FF:001214">
    <property type="entry name" value="Pentatricopeptide repeat-containing protein At2g20540"/>
    <property type="match status" value="1"/>
</dbReference>
<dbReference type="InterPro" id="IPR002885">
    <property type="entry name" value="PPR_rpt"/>
</dbReference>
<comment type="similarity">
    <text evidence="2">Belongs to the PPR family. PCMP-E subfamily.</text>
</comment>
<proteinExistence type="inferred from homology"/>
<dbReference type="PROSITE" id="PS51375">
    <property type="entry name" value="PPR"/>
    <property type="match status" value="5"/>
</dbReference>
<protein>
    <recommendedName>
        <fullName evidence="6">Pentatricopeptide repeat-containing protein</fullName>
    </recommendedName>
</protein>
<dbReference type="GO" id="GO:0003723">
    <property type="term" value="F:RNA binding"/>
    <property type="evidence" value="ECO:0007669"/>
    <property type="project" value="InterPro"/>
</dbReference>
<organism evidence="4 5">
    <name type="scientific">Tetracentron sinense</name>
    <name type="common">Spur-leaf</name>
    <dbReference type="NCBI Taxonomy" id="13715"/>
    <lineage>
        <taxon>Eukaryota</taxon>
        <taxon>Viridiplantae</taxon>
        <taxon>Streptophyta</taxon>
        <taxon>Embryophyta</taxon>
        <taxon>Tracheophyta</taxon>
        <taxon>Spermatophyta</taxon>
        <taxon>Magnoliopsida</taxon>
        <taxon>Trochodendrales</taxon>
        <taxon>Trochodendraceae</taxon>
        <taxon>Tetracentron</taxon>
    </lineage>
</organism>
<dbReference type="Proteomes" id="UP000655225">
    <property type="component" value="Unassembled WGS sequence"/>
</dbReference>
<dbReference type="Pfam" id="PF13041">
    <property type="entry name" value="PPR_2"/>
    <property type="match status" value="4"/>
</dbReference>
<accession>A0A835DKV3</accession>
<evidence type="ECO:0008006" key="6">
    <source>
        <dbReference type="Google" id="ProtNLM"/>
    </source>
</evidence>
<feature type="repeat" description="PPR" evidence="3">
    <location>
        <begin position="210"/>
        <end position="244"/>
    </location>
</feature>
<gene>
    <name evidence="4" type="ORF">HHK36_007021</name>
</gene>